<accession>A0A972GP81</accession>
<dbReference type="SUPFAM" id="SSF52799">
    <property type="entry name" value="(Phosphotyrosine protein) phosphatases II"/>
    <property type="match status" value="1"/>
</dbReference>
<organism evidence="3 4">
    <name type="scientific">Paenibacillus foliorum</name>
    <dbReference type="NCBI Taxonomy" id="2654974"/>
    <lineage>
        <taxon>Bacteria</taxon>
        <taxon>Bacillati</taxon>
        <taxon>Bacillota</taxon>
        <taxon>Bacilli</taxon>
        <taxon>Bacillales</taxon>
        <taxon>Paenibacillaceae</taxon>
        <taxon>Paenibacillus</taxon>
    </lineage>
</organism>
<dbReference type="Proteomes" id="UP000641588">
    <property type="component" value="Unassembled WGS sequence"/>
</dbReference>
<reference evidence="3" key="1">
    <citation type="submission" date="2019-10" db="EMBL/GenBank/DDBJ databases">
        <title>Description of Paenibacillus glebae sp. nov.</title>
        <authorList>
            <person name="Carlier A."/>
            <person name="Qi S."/>
        </authorList>
    </citation>
    <scope>NUCLEOTIDE SEQUENCE</scope>
    <source>
        <strain evidence="3">LMG 31456</strain>
    </source>
</reference>
<protein>
    <submittedName>
        <fullName evidence="3">Protein-tyrosine-phosphatase</fullName>
    </submittedName>
</protein>
<gene>
    <name evidence="3" type="ORF">GC093_14005</name>
</gene>
<name>A0A972GP81_9BACL</name>
<comment type="similarity">
    <text evidence="1">Belongs to the protein-tyrosine phosphatase family.</text>
</comment>
<dbReference type="GO" id="GO:0004721">
    <property type="term" value="F:phosphoprotein phosphatase activity"/>
    <property type="evidence" value="ECO:0007669"/>
    <property type="project" value="InterPro"/>
</dbReference>
<dbReference type="AlphaFoldDB" id="A0A972GP81"/>
<dbReference type="Pfam" id="PF13350">
    <property type="entry name" value="Y_phosphatase3"/>
    <property type="match status" value="1"/>
</dbReference>
<feature type="domain" description="Tyrosine specific protein phosphatases" evidence="2">
    <location>
        <begin position="205"/>
        <end position="268"/>
    </location>
</feature>
<dbReference type="InterPro" id="IPR000387">
    <property type="entry name" value="Tyr_Pase_dom"/>
</dbReference>
<evidence type="ECO:0000313" key="4">
    <source>
        <dbReference type="Proteomes" id="UP000641588"/>
    </source>
</evidence>
<evidence type="ECO:0000256" key="1">
    <source>
        <dbReference type="ARBA" id="ARBA00009580"/>
    </source>
</evidence>
<dbReference type="InterPro" id="IPR026893">
    <property type="entry name" value="Tyr/Ser_Pase_IphP-type"/>
</dbReference>
<dbReference type="PANTHER" id="PTHR31126">
    <property type="entry name" value="TYROSINE-PROTEIN PHOSPHATASE"/>
    <property type="match status" value="1"/>
</dbReference>
<dbReference type="RefSeq" id="WP_171652520.1">
    <property type="nucleotide sequence ID" value="NZ_WHOD01000055.1"/>
</dbReference>
<dbReference type="EMBL" id="WHOD01000055">
    <property type="protein sequence ID" value="NOU94324.1"/>
    <property type="molecule type" value="Genomic_DNA"/>
</dbReference>
<dbReference type="PROSITE" id="PS50056">
    <property type="entry name" value="TYR_PHOSPHATASE_2"/>
    <property type="match status" value="1"/>
</dbReference>
<proteinExistence type="inferred from homology"/>
<comment type="caution">
    <text evidence="3">The sequence shown here is derived from an EMBL/GenBank/DDBJ whole genome shotgun (WGS) entry which is preliminary data.</text>
</comment>
<evidence type="ECO:0000313" key="3">
    <source>
        <dbReference type="EMBL" id="NOU94324.1"/>
    </source>
</evidence>
<dbReference type="PANTHER" id="PTHR31126:SF1">
    <property type="entry name" value="TYROSINE SPECIFIC PROTEIN PHOSPHATASES DOMAIN-CONTAINING PROTEIN"/>
    <property type="match status" value="1"/>
</dbReference>
<dbReference type="Gene3D" id="3.90.190.10">
    <property type="entry name" value="Protein tyrosine phosphatase superfamily"/>
    <property type="match status" value="1"/>
</dbReference>
<dbReference type="InterPro" id="IPR029021">
    <property type="entry name" value="Prot-tyrosine_phosphatase-like"/>
</dbReference>
<keyword evidence="4" id="KW-1185">Reference proteome</keyword>
<evidence type="ECO:0000259" key="2">
    <source>
        <dbReference type="PROSITE" id="PS50056"/>
    </source>
</evidence>
<sequence>MKIQLSKIAVNRIGNRIHIQWNKDEALGKVKVFIGLSPLDTKVQLAETGVGISSLSFDDPNPGLRTYYVLKSEHGGTRLAAERRLPLEGSVNFRDMGGYETVDGRYIKWGLLYRSEELIGLTESDRRYLQNCGLKLICDYRAEYEAELKPNPSIGNARQIGIPIEVESSRHRSRMNYMDMIDKNMLHLLGPSGEMLTLANQRYVSDFAKSFTTLFNLLLTPGNLPMVQHCAAGKDRTGFGSAILLLALGVSKQTIMEDYLLTNTLREETDRKILASIRPKLTNDEDWDVLWAMMQARQEYLQAAFDEIQLRYGSIELYLEVAVGLTPIHRKQLQDMLLTDI</sequence>